<proteinExistence type="predicted"/>
<dbReference type="GeneID" id="40232615"/>
<dbReference type="KEGG" id="vg:40232615"/>
<protein>
    <submittedName>
        <fullName evidence="1">Uncharacterized protein</fullName>
    </submittedName>
</protein>
<gene>
    <name evidence="1" type="primary">57</name>
    <name evidence="1" type="ORF">JOEDIRT_57</name>
</gene>
<accession>G1BQI6</accession>
<dbReference type="Proteomes" id="UP000223696">
    <property type="component" value="Segment"/>
</dbReference>
<dbReference type="RefSeq" id="YP_009635902.1">
    <property type="nucleotide sequence ID" value="NC_042313.1"/>
</dbReference>
<name>G1BQI6_9CAUD</name>
<evidence type="ECO:0000313" key="1">
    <source>
        <dbReference type="EMBL" id="AEK07094.1"/>
    </source>
</evidence>
<reference evidence="1 2" key="1">
    <citation type="journal article" date="2012" name="J. Virol.">
        <title>Complete Genome Sequences of 138 Mycobacteriophages.</title>
        <authorList>
            <consortium name="the Science Education Alliance Phage Hunters Advancing Genomics and Evolutionary Science Program"/>
            <consortium name="the KwaZulu-Natal Research Institute for Tuberculosis and HIV Mycobacterial Genetics Course Students"/>
            <consortium name="the Phage Hunters Integrating Research and Education Program"/>
            <person name="Hatfull G.F."/>
        </authorList>
    </citation>
    <scope>NUCLEOTIDE SEQUENCE [LARGE SCALE GENOMIC DNA]</scope>
    <source>
        <strain evidence="2">JoeDirt</strain>
    </source>
</reference>
<organism evidence="1 2">
    <name type="scientific">Mycobacterium phage JoeDirt</name>
    <dbReference type="NCBI Taxonomy" id="2920882"/>
    <lineage>
        <taxon>Viruses</taxon>
        <taxon>Duplodnaviria</taxon>
        <taxon>Heunggongvirae</taxon>
        <taxon>Uroviricota</taxon>
        <taxon>Caudoviricetes</taxon>
        <taxon>Vilmaviridae</taxon>
        <taxon>Lclasvirinae</taxon>
        <taxon>Bronvirus</taxon>
        <taxon>Bronvirus joedirt</taxon>
        <taxon>Mycobacterium virus JoeDirt</taxon>
    </lineage>
</organism>
<keyword evidence="2" id="KW-1185">Reference proteome</keyword>
<dbReference type="EMBL" id="JF704108">
    <property type="protein sequence ID" value="AEK07094.1"/>
    <property type="molecule type" value="Genomic_DNA"/>
</dbReference>
<sequence length="138" mass="15933">MHYMRQRRGQELDAPSRYNGEVKYQMAHLRVRKARGSARAYVCSCGDQAREWAYDGSDPAELTDVVDGRAVRYSADPKFYQPLCIRCHRNFDVQRHGRSRKECTLQGCAKPQHAKGLCNTHYLGQKRGWNPNYRLLGA</sequence>
<evidence type="ECO:0000313" key="2">
    <source>
        <dbReference type="Proteomes" id="UP000223696"/>
    </source>
</evidence>